<keyword evidence="1" id="KW-0812">Transmembrane</keyword>
<feature type="transmembrane region" description="Helical" evidence="1">
    <location>
        <begin position="224"/>
        <end position="245"/>
    </location>
</feature>
<evidence type="ECO:0000313" key="2">
    <source>
        <dbReference type="EMBL" id="GAA1786201.1"/>
    </source>
</evidence>
<dbReference type="EMBL" id="BAAALT010000009">
    <property type="protein sequence ID" value="GAA1786201.1"/>
    <property type="molecule type" value="Genomic_DNA"/>
</dbReference>
<sequence>MSIGQPLPHPVPAPSPVVVVNSGPLVTWWTGKVAPAGRVPAAATVAGVVAGTAVPIDRPGIGWLAAASASAVAVALAGRAARAAASASRVEVPASRAEVPANTVETSASGAQASANRAEASARRAEAVWRWTFGAAAVLLVAVGTVRAAEWLFVLCLLGAVVCGAVAVGGGRSVAGLVVSVLSVPLAALRGLGWYSRSLGALSRDVSREPTDGTTERAPSPVRLLASVLLGVVLVALFGALLSSADAAFAEVVGRALPSLDAGPIMRFGLLLVVGTLGTVGACYLRMRPLAVGEGATASGRRTVRLVEWAVPVALLDLLFASFVAVQFAVLFGGNEHVLATADLTYADYARSGFWQLLYVTVLSLGVVAVAARLAPRDTARHRLWLRLLVGALAALLLVVVASALTRMWTYEQAYGYTRLRVWVSAVELLLGVVFVLVLVAGVRLRARWMPRAVVLAGALTLLGLAALNPDAFIAERNIARWHADHPLDTYYLGQLSDDAVPALATLPEPLRGCVLGRLATARQDRGANPWAGWNYGRARAADTLENASTFFACPS</sequence>
<feature type="transmembrane region" description="Helical" evidence="1">
    <location>
        <begin position="384"/>
        <end position="410"/>
    </location>
</feature>
<keyword evidence="1" id="KW-0472">Membrane</keyword>
<feature type="transmembrane region" description="Helical" evidence="1">
    <location>
        <begin position="128"/>
        <end position="146"/>
    </location>
</feature>
<evidence type="ECO:0000313" key="3">
    <source>
        <dbReference type="Proteomes" id="UP001500218"/>
    </source>
</evidence>
<keyword evidence="3" id="KW-1185">Reference proteome</keyword>
<gene>
    <name evidence="2" type="ORF">GCM10009682_05360</name>
</gene>
<dbReference type="Pfam" id="PF13687">
    <property type="entry name" value="DUF4153"/>
    <property type="match status" value="1"/>
</dbReference>
<accession>A0ABN2LFY5</accession>
<keyword evidence="1" id="KW-1133">Transmembrane helix</keyword>
<feature type="transmembrane region" description="Helical" evidence="1">
    <location>
        <begin position="353"/>
        <end position="372"/>
    </location>
</feature>
<feature type="transmembrane region" description="Helical" evidence="1">
    <location>
        <begin position="306"/>
        <end position="333"/>
    </location>
</feature>
<feature type="transmembrane region" description="Helical" evidence="1">
    <location>
        <begin position="174"/>
        <end position="195"/>
    </location>
</feature>
<reference evidence="2 3" key="1">
    <citation type="journal article" date="2019" name="Int. J. Syst. Evol. Microbiol.">
        <title>The Global Catalogue of Microorganisms (GCM) 10K type strain sequencing project: providing services to taxonomists for standard genome sequencing and annotation.</title>
        <authorList>
            <consortium name="The Broad Institute Genomics Platform"/>
            <consortium name="The Broad Institute Genome Sequencing Center for Infectious Disease"/>
            <person name="Wu L."/>
            <person name="Ma J."/>
        </authorList>
    </citation>
    <scope>NUCLEOTIDE SEQUENCE [LARGE SCALE GENOMIC DNA]</scope>
    <source>
        <strain evidence="2 3">JCM 13250</strain>
    </source>
</reference>
<name>A0ABN2LFY5_9ACTN</name>
<feature type="transmembrane region" description="Helical" evidence="1">
    <location>
        <begin position="151"/>
        <end position="168"/>
    </location>
</feature>
<proteinExistence type="predicted"/>
<evidence type="ECO:0000256" key="1">
    <source>
        <dbReference type="SAM" id="Phobius"/>
    </source>
</evidence>
<feature type="transmembrane region" description="Helical" evidence="1">
    <location>
        <begin position="265"/>
        <end position="285"/>
    </location>
</feature>
<feature type="transmembrane region" description="Helical" evidence="1">
    <location>
        <begin position="422"/>
        <end position="442"/>
    </location>
</feature>
<comment type="caution">
    <text evidence="2">The sequence shown here is derived from an EMBL/GenBank/DDBJ whole genome shotgun (WGS) entry which is preliminary data.</text>
</comment>
<dbReference type="Proteomes" id="UP001500218">
    <property type="component" value="Unassembled WGS sequence"/>
</dbReference>
<organism evidence="2 3">
    <name type="scientific">Luedemannella flava</name>
    <dbReference type="NCBI Taxonomy" id="349316"/>
    <lineage>
        <taxon>Bacteria</taxon>
        <taxon>Bacillati</taxon>
        <taxon>Actinomycetota</taxon>
        <taxon>Actinomycetes</taxon>
        <taxon>Micromonosporales</taxon>
        <taxon>Micromonosporaceae</taxon>
        <taxon>Luedemannella</taxon>
    </lineage>
</organism>
<protein>
    <submittedName>
        <fullName evidence="2">DUF4173 domain-containing protein</fullName>
    </submittedName>
</protein>
<dbReference type="InterPro" id="IPR025291">
    <property type="entry name" value="DUF4153"/>
</dbReference>